<dbReference type="Gene3D" id="1.20.1740.10">
    <property type="entry name" value="Amino acid/polyamine transporter I"/>
    <property type="match status" value="1"/>
</dbReference>
<dbReference type="PIRSF" id="PIRSF006060">
    <property type="entry name" value="AA_transporter"/>
    <property type="match status" value="1"/>
</dbReference>
<feature type="transmembrane region" description="Helical" evidence="6">
    <location>
        <begin position="411"/>
        <end position="430"/>
    </location>
</feature>
<dbReference type="GO" id="GO:0016020">
    <property type="term" value="C:membrane"/>
    <property type="evidence" value="ECO:0007669"/>
    <property type="project" value="UniProtKB-SubCell"/>
</dbReference>
<dbReference type="PANTHER" id="PTHR43243">
    <property type="entry name" value="INNER MEMBRANE TRANSPORTER YGJI-RELATED"/>
    <property type="match status" value="1"/>
</dbReference>
<feature type="transmembrane region" description="Helical" evidence="6">
    <location>
        <begin position="187"/>
        <end position="206"/>
    </location>
</feature>
<feature type="transmembrane region" description="Helical" evidence="6">
    <location>
        <begin position="303"/>
        <end position="332"/>
    </location>
</feature>
<evidence type="ECO:0000256" key="2">
    <source>
        <dbReference type="ARBA" id="ARBA00022448"/>
    </source>
</evidence>
<accession>A0A316DBW1</accession>
<dbReference type="PANTHER" id="PTHR43243:SF4">
    <property type="entry name" value="CATIONIC AMINO ACID TRANSPORTER 4"/>
    <property type="match status" value="1"/>
</dbReference>
<dbReference type="Pfam" id="PF13520">
    <property type="entry name" value="AA_permease_2"/>
    <property type="match status" value="1"/>
</dbReference>
<proteinExistence type="predicted"/>
<feature type="transmembrane region" description="Helical" evidence="6">
    <location>
        <begin position="258"/>
        <end position="283"/>
    </location>
</feature>
<evidence type="ECO:0000313" key="7">
    <source>
        <dbReference type="EMBL" id="PWK14849.1"/>
    </source>
</evidence>
<feature type="transmembrane region" description="Helical" evidence="6">
    <location>
        <begin position="101"/>
        <end position="125"/>
    </location>
</feature>
<feature type="transmembrane region" description="Helical" evidence="6">
    <location>
        <begin position="380"/>
        <end position="399"/>
    </location>
</feature>
<dbReference type="Proteomes" id="UP000245634">
    <property type="component" value="Unassembled WGS sequence"/>
</dbReference>
<evidence type="ECO:0000256" key="1">
    <source>
        <dbReference type="ARBA" id="ARBA00004141"/>
    </source>
</evidence>
<comment type="caution">
    <text evidence="7">The sequence shown here is derived from an EMBL/GenBank/DDBJ whole genome shotgun (WGS) entry which is preliminary data.</text>
</comment>
<dbReference type="EMBL" id="QGGL01000004">
    <property type="protein sequence ID" value="PWK14849.1"/>
    <property type="molecule type" value="Genomic_DNA"/>
</dbReference>
<keyword evidence="2" id="KW-0813">Transport</keyword>
<dbReference type="AlphaFoldDB" id="A0A316DBW1"/>
<feature type="transmembrane region" description="Helical" evidence="6">
    <location>
        <begin position="59"/>
        <end position="81"/>
    </location>
</feature>
<dbReference type="RefSeq" id="WP_109687182.1">
    <property type="nucleotide sequence ID" value="NZ_QGGL01000004.1"/>
</dbReference>
<evidence type="ECO:0000256" key="3">
    <source>
        <dbReference type="ARBA" id="ARBA00022692"/>
    </source>
</evidence>
<keyword evidence="4 6" id="KW-1133">Transmembrane helix</keyword>
<gene>
    <name evidence="7" type="ORF">C7459_10448</name>
</gene>
<organism evidence="7 8">
    <name type="scientific">Tumebacillus permanentifrigoris</name>
    <dbReference type="NCBI Taxonomy" id="378543"/>
    <lineage>
        <taxon>Bacteria</taxon>
        <taxon>Bacillati</taxon>
        <taxon>Bacillota</taxon>
        <taxon>Bacilli</taxon>
        <taxon>Bacillales</taxon>
        <taxon>Alicyclobacillaceae</taxon>
        <taxon>Tumebacillus</taxon>
    </lineage>
</organism>
<feature type="transmembrane region" description="Helical" evidence="6">
    <location>
        <begin position="158"/>
        <end position="175"/>
    </location>
</feature>
<keyword evidence="5 6" id="KW-0472">Membrane</keyword>
<dbReference type="InterPro" id="IPR002293">
    <property type="entry name" value="AA/rel_permease1"/>
</dbReference>
<feature type="transmembrane region" description="Helical" evidence="6">
    <location>
        <begin position="218"/>
        <end position="237"/>
    </location>
</feature>
<dbReference type="OrthoDB" id="9762947at2"/>
<comment type="subcellular location">
    <subcellularLocation>
        <location evidence="1">Membrane</location>
        <topology evidence="1">Multi-pass membrane protein</topology>
    </subcellularLocation>
</comment>
<dbReference type="GO" id="GO:0015171">
    <property type="term" value="F:amino acid transmembrane transporter activity"/>
    <property type="evidence" value="ECO:0007669"/>
    <property type="project" value="TreeGrafter"/>
</dbReference>
<keyword evidence="8" id="KW-1185">Reference proteome</keyword>
<feature type="transmembrane region" description="Helical" evidence="6">
    <location>
        <begin position="26"/>
        <end position="47"/>
    </location>
</feature>
<reference evidence="7 8" key="1">
    <citation type="submission" date="2018-05" db="EMBL/GenBank/DDBJ databases">
        <title>Genomic Encyclopedia of Type Strains, Phase IV (KMG-IV): sequencing the most valuable type-strain genomes for metagenomic binning, comparative biology and taxonomic classification.</title>
        <authorList>
            <person name="Goeker M."/>
        </authorList>
    </citation>
    <scope>NUCLEOTIDE SEQUENCE [LARGE SCALE GENOMIC DNA]</scope>
    <source>
        <strain evidence="7 8">DSM 18773</strain>
    </source>
</reference>
<keyword evidence="3 6" id="KW-0812">Transmembrane</keyword>
<evidence type="ECO:0000256" key="5">
    <source>
        <dbReference type="ARBA" id="ARBA00023136"/>
    </source>
</evidence>
<sequence length="467" mass="50132">MNFFRKKNIDAMISGAQSGSTLKKSLGTWDLVMMGIGAIIGTGIFVLTGKGALTAGPALIISFLVAGFACALCGLAYAEFASTIPVSGSVYTYTYASIGELFAWMIGWDLVLEYTLALSLVAVGWSGYFQSLIKGLTGFSLPTALTAAPGAVPGSTTYFNLSAALIILLITFLLSRGVRESARINNLMVIVKLGVILLFVLVGAKYVRPENWQPFAPFGFGGIVKSAAVMFTAFIGFDIVSSAAEETRDPGRQLPRGILYSLLICVVLYVTVSLVMTGIVPFAQFAGVDHPVSLALQVAGQNWVAGFIDVGAILGMTTVLLVVMFGQTRIFYSMSRDGLLPKMFSKVDAKRGTPVRSTWFSGIVAAVLGGLISLDRLAELINIGTLAAFAMVSVCVLVLRKTRPDLPRKFRCPGVPYLPLLAIACCLYLMSQLERITWIAFFIWLAIGLVVYLTYSRHRSVLGKDPA</sequence>
<evidence type="ECO:0000256" key="4">
    <source>
        <dbReference type="ARBA" id="ARBA00022989"/>
    </source>
</evidence>
<feature type="transmembrane region" description="Helical" evidence="6">
    <location>
        <begin position="436"/>
        <end position="455"/>
    </location>
</feature>
<protein>
    <submittedName>
        <fullName evidence="7">Amino acid/polyamine/organocation transporter (APC superfamily)</fullName>
    </submittedName>
</protein>
<feature type="transmembrane region" description="Helical" evidence="6">
    <location>
        <begin position="353"/>
        <end position="374"/>
    </location>
</feature>
<name>A0A316DBW1_9BACL</name>
<evidence type="ECO:0000256" key="6">
    <source>
        <dbReference type="SAM" id="Phobius"/>
    </source>
</evidence>
<evidence type="ECO:0000313" key="8">
    <source>
        <dbReference type="Proteomes" id="UP000245634"/>
    </source>
</evidence>